<keyword evidence="1" id="KW-1133">Transmembrane helix</keyword>
<dbReference type="Proteomes" id="UP000309231">
    <property type="component" value="Chromosome"/>
</dbReference>
<protein>
    <submittedName>
        <fullName evidence="3">Uncharacterized protein</fullName>
    </submittedName>
</protein>
<dbReference type="GeneID" id="76724201"/>
<evidence type="ECO:0000313" key="2">
    <source>
        <dbReference type="EMBL" id="QPG70324.1"/>
    </source>
</evidence>
<dbReference type="AlphaFoldDB" id="A0A8H2J9R7"/>
<gene>
    <name evidence="2" type="ORF">C1S78_004760</name>
    <name evidence="3" type="ORF">C1S78_04760</name>
</gene>
<keyword evidence="1" id="KW-0812">Transmembrane</keyword>
<feature type="transmembrane region" description="Helical" evidence="1">
    <location>
        <begin position="20"/>
        <end position="42"/>
    </location>
</feature>
<proteinExistence type="predicted"/>
<keyword evidence="1" id="KW-0472">Membrane</keyword>
<dbReference type="EMBL" id="CP062008">
    <property type="protein sequence ID" value="QPG70324.1"/>
    <property type="molecule type" value="Genomic_DNA"/>
</dbReference>
<organism evidence="3">
    <name type="scientific">Mycolicibacterium mucogenicum DSM 44124</name>
    <dbReference type="NCBI Taxonomy" id="1226753"/>
    <lineage>
        <taxon>Bacteria</taxon>
        <taxon>Bacillati</taxon>
        <taxon>Actinomycetota</taxon>
        <taxon>Actinomycetes</taxon>
        <taxon>Mycobacteriales</taxon>
        <taxon>Mycobacteriaceae</taxon>
        <taxon>Mycolicibacterium</taxon>
    </lineage>
</organism>
<dbReference type="KEGG" id="mmuc:C1S78_004760"/>
<dbReference type="EMBL" id="POTL01000001">
    <property type="protein sequence ID" value="TLH51763.1"/>
    <property type="molecule type" value="Genomic_DNA"/>
</dbReference>
<evidence type="ECO:0000313" key="4">
    <source>
        <dbReference type="Proteomes" id="UP000309231"/>
    </source>
</evidence>
<reference evidence="2 4" key="2">
    <citation type="journal article" date="2019" name="BMC Evol. Biol.">
        <title>Comparative genomics of Mycobacterium mucogenicum and Mycobacterium neoaurum clade members emphasizing tRNA and non-coding RNA.</title>
        <authorList>
            <person name="Behra P.R.K."/>
            <person name="Pettersson B.M.F."/>
            <person name="Das S."/>
            <person name="Dasgupta S."/>
            <person name="Kirsebom L.A."/>
        </authorList>
    </citation>
    <scope>NUCLEOTIDE SEQUENCE [LARGE SCALE GENOMIC DNA]</scope>
    <source>
        <strain evidence="2 4">DSM 44124</strain>
    </source>
</reference>
<accession>A0A8H2J9R7</accession>
<name>A0A8H2J9R7_MYCMU</name>
<evidence type="ECO:0000256" key="1">
    <source>
        <dbReference type="SAM" id="Phobius"/>
    </source>
</evidence>
<reference evidence="2 4" key="3">
    <citation type="journal article" date="2019" name="Sci. Rep.">
        <title>Insight into the biology of Mycobacterium mucogenicum and Mycobacterium neoaurum clade members.</title>
        <authorList>
            <person name="Behra P.R.K."/>
            <person name="Pettersson B.M.F."/>
            <person name="Ramesh M."/>
            <person name="Dasgupta S."/>
            <person name="Kirsebom L.A."/>
        </authorList>
    </citation>
    <scope>NUCLEOTIDE SEQUENCE [LARGE SCALE GENOMIC DNA]</scope>
    <source>
        <strain evidence="2 4">DSM 44124</strain>
    </source>
</reference>
<keyword evidence="4" id="KW-1185">Reference proteome</keyword>
<evidence type="ECO:0000313" key="3">
    <source>
        <dbReference type="EMBL" id="TLH51763.1"/>
    </source>
</evidence>
<sequence length="95" mass="10579">MKLPAAIEQHVNRFDRQQSLIIAISTGLLAFWSGYRVAWSLYLTMTYDFLFGSLVFQIALWGVIGAAAALASFAFYNRYRTADQPGAQPSSVDPQ</sequence>
<reference evidence="3" key="1">
    <citation type="submission" date="2018-01" db="EMBL/GenBank/DDBJ databases">
        <title>Comparative genomics of Mycobacterium mucogenicum and Mycobacterium neoaurum clade members emphasizing tRNA and non-coding RNA.</title>
        <authorList>
            <person name="Behra P.R.K."/>
            <person name="Pettersson B.M.F."/>
            <person name="Das S."/>
            <person name="Dasgupta S."/>
            <person name="Kirsebom L.A."/>
        </authorList>
    </citation>
    <scope>NUCLEOTIDE SEQUENCE</scope>
    <source>
        <strain evidence="3">DSM 44124</strain>
    </source>
</reference>
<dbReference type="RefSeq" id="WP_053854383.1">
    <property type="nucleotide sequence ID" value="NZ_ANBS01000001.1"/>
</dbReference>
<feature type="transmembrane region" description="Helical" evidence="1">
    <location>
        <begin position="54"/>
        <end position="76"/>
    </location>
</feature>